<gene>
    <name evidence="1" type="ORF">O181_094719</name>
</gene>
<reference evidence="1" key="1">
    <citation type="submission" date="2021-03" db="EMBL/GenBank/DDBJ databases">
        <title>Draft genome sequence of rust myrtle Austropuccinia psidii MF-1, a brazilian biotype.</title>
        <authorList>
            <person name="Quecine M.C."/>
            <person name="Pachon D.M.R."/>
            <person name="Bonatelli M.L."/>
            <person name="Correr F.H."/>
            <person name="Franceschini L.M."/>
            <person name="Leite T.F."/>
            <person name="Margarido G.R.A."/>
            <person name="Almeida C.A."/>
            <person name="Ferrarezi J.A."/>
            <person name="Labate C.A."/>
        </authorList>
    </citation>
    <scope>NUCLEOTIDE SEQUENCE</scope>
    <source>
        <strain evidence="1">MF-1</strain>
    </source>
</reference>
<accession>A0A9Q3PB27</accession>
<dbReference type="OrthoDB" id="1645289at2759"/>
<dbReference type="Proteomes" id="UP000765509">
    <property type="component" value="Unassembled WGS sequence"/>
</dbReference>
<keyword evidence="2" id="KW-1185">Reference proteome</keyword>
<dbReference type="CDD" id="cd09272">
    <property type="entry name" value="RNase_HI_RT_Ty1"/>
    <property type="match status" value="1"/>
</dbReference>
<proteinExistence type="predicted"/>
<dbReference type="EMBL" id="AVOT02061855">
    <property type="protein sequence ID" value="MBW0555004.1"/>
    <property type="molecule type" value="Genomic_DNA"/>
</dbReference>
<evidence type="ECO:0000313" key="2">
    <source>
        <dbReference type="Proteomes" id="UP000765509"/>
    </source>
</evidence>
<organism evidence="1 2">
    <name type="scientific">Austropuccinia psidii MF-1</name>
    <dbReference type="NCBI Taxonomy" id="1389203"/>
    <lineage>
        <taxon>Eukaryota</taxon>
        <taxon>Fungi</taxon>
        <taxon>Dikarya</taxon>
        <taxon>Basidiomycota</taxon>
        <taxon>Pucciniomycotina</taxon>
        <taxon>Pucciniomycetes</taxon>
        <taxon>Pucciniales</taxon>
        <taxon>Sphaerophragmiaceae</taxon>
        <taxon>Austropuccinia</taxon>
    </lineage>
</organism>
<dbReference type="AlphaFoldDB" id="A0A9Q3PB27"/>
<sequence>MYMLERLSSCPDKTHCLSLDHLLRHHNKSLWYTQTSSEILLWVDASWGGEHARSTLGFVVKAFGNPIAWNSQRQTIVAMSTCAAEYVALSYATQLLAVI</sequence>
<comment type="caution">
    <text evidence="1">The sequence shown here is derived from an EMBL/GenBank/DDBJ whole genome shotgun (WGS) entry which is preliminary data.</text>
</comment>
<name>A0A9Q3PB27_9BASI</name>
<evidence type="ECO:0000313" key="1">
    <source>
        <dbReference type="EMBL" id="MBW0555004.1"/>
    </source>
</evidence>
<protein>
    <submittedName>
        <fullName evidence="1">Uncharacterized protein</fullName>
    </submittedName>
</protein>